<organism evidence="9 10">
    <name type="scientific">Candidatus Eubacterium faecipullorum</name>
    <dbReference type="NCBI Taxonomy" id="2838571"/>
    <lineage>
        <taxon>Bacteria</taxon>
        <taxon>Bacillati</taxon>
        <taxon>Bacillota</taxon>
        <taxon>Clostridia</taxon>
        <taxon>Eubacteriales</taxon>
        <taxon>Eubacteriaceae</taxon>
        <taxon>Eubacterium</taxon>
    </lineage>
</organism>
<evidence type="ECO:0000313" key="10">
    <source>
        <dbReference type="Proteomes" id="UP000824205"/>
    </source>
</evidence>
<name>A0A9D1UH86_9FIRM</name>
<sequence>MANRRPAGDGMVRQKKRGQWEGRITVGHKSDGKPIFRYVYGKTQKETLEKLHQRIEDYRGVELTEDSKMTLGEWLDRWLNEYMIFTIRESTWDSYASMIRTHVKPYLGDKPVAFITTADVQRMYNKIKKNGRRKAHPLRGHELADSTVRSVHMMLHEAMDAAVKERLLVKNPTDGTAIPKNNYAPKQILTEVQLEKFMRIVMQDEVWRDFFYIELTTGLRLGEICGLRWSDFDEASGRLKISRTVKRKKGGGVTWGDTKTETGMRNILLPPSTAEVLRERKKTAMSEWIFPNIYRPEEAMHPEYPYNRMKTLLKQAGLPLIRFHDLRHTFATHALTGGVDAKTLSRILGHTNASFTLDTYTHVTTDMQKRASGIVGGFMENLIIKE</sequence>
<dbReference type="EMBL" id="DXGE01000032">
    <property type="protein sequence ID" value="HIW86325.1"/>
    <property type="molecule type" value="Genomic_DNA"/>
</dbReference>
<dbReference type="PANTHER" id="PTHR30349:SF64">
    <property type="entry name" value="PROPHAGE INTEGRASE INTD-RELATED"/>
    <property type="match status" value="1"/>
</dbReference>
<dbReference type="GO" id="GO:0015074">
    <property type="term" value="P:DNA integration"/>
    <property type="evidence" value="ECO:0007669"/>
    <property type="project" value="UniProtKB-KW"/>
</dbReference>
<dbReference type="InterPro" id="IPR011010">
    <property type="entry name" value="DNA_brk_join_enz"/>
</dbReference>
<proteinExistence type="inferred from homology"/>
<evidence type="ECO:0000259" key="8">
    <source>
        <dbReference type="PROSITE" id="PS51900"/>
    </source>
</evidence>
<reference evidence="9" key="2">
    <citation type="submission" date="2021-04" db="EMBL/GenBank/DDBJ databases">
        <authorList>
            <person name="Gilroy R."/>
        </authorList>
    </citation>
    <scope>NUCLEOTIDE SEQUENCE</scope>
    <source>
        <strain evidence="9">421</strain>
    </source>
</reference>
<evidence type="ECO:0000256" key="4">
    <source>
        <dbReference type="ARBA" id="ARBA00023125"/>
    </source>
</evidence>
<evidence type="ECO:0000256" key="6">
    <source>
        <dbReference type="PROSITE-ProRule" id="PRU01248"/>
    </source>
</evidence>
<dbReference type="PANTHER" id="PTHR30349">
    <property type="entry name" value="PHAGE INTEGRASE-RELATED"/>
    <property type="match status" value="1"/>
</dbReference>
<evidence type="ECO:0000256" key="2">
    <source>
        <dbReference type="ARBA" id="ARBA00008857"/>
    </source>
</evidence>
<dbReference type="Proteomes" id="UP000824205">
    <property type="component" value="Unassembled WGS sequence"/>
</dbReference>
<evidence type="ECO:0000256" key="3">
    <source>
        <dbReference type="ARBA" id="ARBA00022908"/>
    </source>
</evidence>
<evidence type="ECO:0000313" key="9">
    <source>
        <dbReference type="EMBL" id="HIW86325.1"/>
    </source>
</evidence>
<dbReference type="InterPro" id="IPR010998">
    <property type="entry name" value="Integrase_recombinase_N"/>
</dbReference>
<evidence type="ECO:0000259" key="7">
    <source>
        <dbReference type="PROSITE" id="PS51898"/>
    </source>
</evidence>
<comment type="caution">
    <text evidence="9">The sequence shown here is derived from an EMBL/GenBank/DDBJ whole genome shotgun (WGS) entry which is preliminary data.</text>
</comment>
<dbReference type="Pfam" id="PF00589">
    <property type="entry name" value="Phage_integrase"/>
    <property type="match status" value="1"/>
</dbReference>
<dbReference type="AlphaFoldDB" id="A0A9D1UH86"/>
<keyword evidence="5" id="KW-0233">DNA recombination</keyword>
<gene>
    <name evidence="9" type="ORF">IAA48_07515</name>
</gene>
<dbReference type="InterPro" id="IPR050090">
    <property type="entry name" value="Tyrosine_recombinase_XerCD"/>
</dbReference>
<dbReference type="InterPro" id="IPR013762">
    <property type="entry name" value="Integrase-like_cat_sf"/>
</dbReference>
<evidence type="ECO:0000256" key="5">
    <source>
        <dbReference type="ARBA" id="ARBA00023172"/>
    </source>
</evidence>
<dbReference type="Gene3D" id="1.10.443.10">
    <property type="entry name" value="Intergrase catalytic core"/>
    <property type="match status" value="1"/>
</dbReference>
<accession>A0A9D1UH86</accession>
<dbReference type="SUPFAM" id="SSF56349">
    <property type="entry name" value="DNA breaking-rejoining enzymes"/>
    <property type="match status" value="1"/>
</dbReference>
<dbReference type="GO" id="GO:0003677">
    <property type="term" value="F:DNA binding"/>
    <property type="evidence" value="ECO:0007669"/>
    <property type="project" value="UniProtKB-UniRule"/>
</dbReference>
<dbReference type="Pfam" id="PF14659">
    <property type="entry name" value="Phage_int_SAM_3"/>
    <property type="match status" value="1"/>
</dbReference>
<dbReference type="Gene3D" id="1.10.150.130">
    <property type="match status" value="1"/>
</dbReference>
<dbReference type="InterPro" id="IPR002104">
    <property type="entry name" value="Integrase_catalytic"/>
</dbReference>
<feature type="domain" description="Core-binding (CB)" evidence="8">
    <location>
        <begin position="69"/>
        <end position="163"/>
    </location>
</feature>
<keyword evidence="3" id="KW-0229">DNA integration</keyword>
<reference evidence="9" key="1">
    <citation type="journal article" date="2021" name="PeerJ">
        <title>Extensive microbial diversity within the chicken gut microbiome revealed by metagenomics and culture.</title>
        <authorList>
            <person name="Gilroy R."/>
            <person name="Ravi A."/>
            <person name="Getino M."/>
            <person name="Pursley I."/>
            <person name="Horton D.L."/>
            <person name="Alikhan N.F."/>
            <person name="Baker D."/>
            <person name="Gharbi K."/>
            <person name="Hall N."/>
            <person name="Watson M."/>
            <person name="Adriaenssens E.M."/>
            <person name="Foster-Nyarko E."/>
            <person name="Jarju S."/>
            <person name="Secka A."/>
            <person name="Antonio M."/>
            <person name="Oren A."/>
            <person name="Chaudhuri R.R."/>
            <person name="La Ragione R."/>
            <person name="Hildebrand F."/>
            <person name="Pallen M.J."/>
        </authorList>
    </citation>
    <scope>NUCLEOTIDE SEQUENCE</scope>
    <source>
        <strain evidence="9">421</strain>
    </source>
</reference>
<feature type="domain" description="Tyr recombinase" evidence="7">
    <location>
        <begin position="183"/>
        <end position="373"/>
    </location>
</feature>
<dbReference type="GO" id="GO:0006310">
    <property type="term" value="P:DNA recombination"/>
    <property type="evidence" value="ECO:0007669"/>
    <property type="project" value="UniProtKB-KW"/>
</dbReference>
<keyword evidence="4 6" id="KW-0238">DNA-binding</keyword>
<comment type="function">
    <text evidence="1">Site-specific tyrosine recombinase, which acts by catalyzing the cutting and rejoining of the recombining DNA molecules.</text>
</comment>
<dbReference type="InterPro" id="IPR044068">
    <property type="entry name" value="CB"/>
</dbReference>
<comment type="similarity">
    <text evidence="2">Belongs to the 'phage' integrase family.</text>
</comment>
<dbReference type="PROSITE" id="PS51900">
    <property type="entry name" value="CB"/>
    <property type="match status" value="1"/>
</dbReference>
<dbReference type="CDD" id="cd01189">
    <property type="entry name" value="INT_ICEBs1_C_like"/>
    <property type="match status" value="1"/>
</dbReference>
<evidence type="ECO:0000256" key="1">
    <source>
        <dbReference type="ARBA" id="ARBA00003283"/>
    </source>
</evidence>
<protein>
    <submittedName>
        <fullName evidence="9">Site-specific integrase</fullName>
    </submittedName>
</protein>
<dbReference type="InterPro" id="IPR004107">
    <property type="entry name" value="Integrase_SAM-like_N"/>
</dbReference>
<dbReference type="PROSITE" id="PS51898">
    <property type="entry name" value="TYR_RECOMBINASE"/>
    <property type="match status" value="1"/>
</dbReference>